<evidence type="ECO:0000256" key="8">
    <source>
        <dbReference type="SAM" id="Phobius"/>
    </source>
</evidence>
<keyword evidence="3 8" id="KW-0812">Transmembrane</keyword>
<feature type="transmembrane region" description="Helical" evidence="8">
    <location>
        <begin position="109"/>
        <end position="130"/>
    </location>
</feature>
<evidence type="ECO:0000256" key="5">
    <source>
        <dbReference type="ARBA" id="ARBA00023136"/>
    </source>
</evidence>
<feature type="compositionally biased region" description="Low complexity" evidence="7">
    <location>
        <begin position="1"/>
        <end position="15"/>
    </location>
</feature>
<feature type="transmembrane region" description="Helical" evidence="8">
    <location>
        <begin position="55"/>
        <end position="78"/>
    </location>
</feature>
<evidence type="ECO:0000256" key="7">
    <source>
        <dbReference type="SAM" id="MobiDB-lite"/>
    </source>
</evidence>
<feature type="transmembrane region" description="Helical" evidence="8">
    <location>
        <begin position="183"/>
        <end position="202"/>
    </location>
</feature>
<evidence type="ECO:0000256" key="3">
    <source>
        <dbReference type="ARBA" id="ARBA00022692"/>
    </source>
</evidence>
<evidence type="ECO:0000313" key="12">
    <source>
        <dbReference type="Proteomes" id="UP000233293"/>
    </source>
</evidence>
<keyword evidence="2" id="KW-1003">Cell membrane</keyword>
<keyword evidence="12" id="KW-1185">Reference proteome</keyword>
<comment type="similarity">
    <text evidence="6">Belongs to the YccS/YhfK family.</text>
</comment>
<feature type="region of interest" description="Disordered" evidence="7">
    <location>
        <begin position="1"/>
        <end position="38"/>
    </location>
</feature>
<keyword evidence="5 8" id="KW-0472">Membrane</keyword>
<evidence type="ECO:0000259" key="9">
    <source>
        <dbReference type="Pfam" id="PF12805"/>
    </source>
</evidence>
<dbReference type="Proteomes" id="UP000233293">
    <property type="component" value="Unassembled WGS sequence"/>
</dbReference>
<gene>
    <name evidence="11" type="ORF">CWS72_14270</name>
</gene>
<comment type="subcellular location">
    <subcellularLocation>
        <location evidence="1">Cell membrane</location>
        <topology evidence="1">Multi-pass membrane protein</topology>
    </subcellularLocation>
</comment>
<dbReference type="GO" id="GO:0005886">
    <property type="term" value="C:plasma membrane"/>
    <property type="evidence" value="ECO:0007669"/>
    <property type="project" value="UniProtKB-SubCell"/>
</dbReference>
<reference evidence="12" key="1">
    <citation type="submission" date="2017-12" db="EMBL/GenBank/DDBJ databases">
        <title>Draft genome sequence of Telmatospirillum siberiense 26-4b1T, an acidotolerant peatland alphaproteobacterium potentially involved in sulfur cycling.</title>
        <authorList>
            <person name="Hausmann B."/>
            <person name="Pjevac P."/>
            <person name="Schreck K."/>
            <person name="Herbold C.W."/>
            <person name="Daims H."/>
            <person name="Wagner M."/>
            <person name="Pester M."/>
            <person name="Loy A."/>
        </authorList>
    </citation>
    <scope>NUCLEOTIDE SEQUENCE [LARGE SCALE GENOMIC DNA]</scope>
    <source>
        <strain evidence="12">26-4b1</strain>
    </source>
</reference>
<feature type="domain" description="Integral membrane bound transporter" evidence="10">
    <location>
        <begin position="443"/>
        <end position="563"/>
    </location>
</feature>
<dbReference type="InterPro" id="IPR032692">
    <property type="entry name" value="YccS_N"/>
</dbReference>
<dbReference type="AlphaFoldDB" id="A0A2N3PTX4"/>
<keyword evidence="4 8" id="KW-1133">Transmembrane helix</keyword>
<dbReference type="InterPro" id="IPR049453">
    <property type="entry name" value="Memb_transporter_dom"/>
</dbReference>
<dbReference type="Pfam" id="PF12805">
    <property type="entry name" value="FUSC-like"/>
    <property type="match status" value="1"/>
</dbReference>
<organism evidence="11 12">
    <name type="scientific">Telmatospirillum siberiense</name>
    <dbReference type="NCBI Taxonomy" id="382514"/>
    <lineage>
        <taxon>Bacteria</taxon>
        <taxon>Pseudomonadati</taxon>
        <taxon>Pseudomonadota</taxon>
        <taxon>Alphaproteobacteria</taxon>
        <taxon>Rhodospirillales</taxon>
        <taxon>Rhodospirillaceae</taxon>
        <taxon>Telmatospirillum</taxon>
    </lineage>
</organism>
<evidence type="ECO:0000256" key="2">
    <source>
        <dbReference type="ARBA" id="ARBA00022475"/>
    </source>
</evidence>
<evidence type="ECO:0000259" key="10">
    <source>
        <dbReference type="Pfam" id="PF13515"/>
    </source>
</evidence>
<evidence type="ECO:0000256" key="6">
    <source>
        <dbReference type="ARBA" id="ARBA00043993"/>
    </source>
</evidence>
<proteinExistence type="inferred from homology"/>
<feature type="transmembrane region" description="Helical" evidence="8">
    <location>
        <begin position="151"/>
        <end position="171"/>
    </location>
</feature>
<accession>A0A2N3PTX4</accession>
<comment type="caution">
    <text evidence="11">The sequence shown here is derived from an EMBL/GenBank/DDBJ whole genome shotgun (WGS) entry which is preliminary data.</text>
</comment>
<dbReference type="EMBL" id="PIUM01000016">
    <property type="protein sequence ID" value="PKU23843.1"/>
    <property type="molecule type" value="Genomic_DNA"/>
</dbReference>
<protein>
    <submittedName>
        <fullName evidence="11">Uncharacterized protein</fullName>
    </submittedName>
</protein>
<name>A0A2N3PTX4_9PROT</name>
<feature type="domain" description="Integral membrane protein YccS N-terminal" evidence="9">
    <location>
        <begin position="115"/>
        <end position="356"/>
    </location>
</feature>
<dbReference type="PANTHER" id="PTHR30509">
    <property type="entry name" value="P-HYDROXYBENZOIC ACID EFFLUX PUMP SUBUNIT-RELATED"/>
    <property type="match status" value="1"/>
</dbReference>
<dbReference type="Pfam" id="PF13515">
    <property type="entry name" value="FUSC_2"/>
    <property type="match status" value="1"/>
</dbReference>
<evidence type="ECO:0000313" key="11">
    <source>
        <dbReference type="EMBL" id="PKU23843.1"/>
    </source>
</evidence>
<sequence>MAAATAPSSPWASMWTRPGMLDNRSEASDQGKTEASPSFGTLHPRLLKYLFGQHILSGLAVSTGVGIVSAMVAFWFGFEPAMVAGSGAICVSIGDQPNPLAVKAKTMTVAWTVAVLASFAAAVTAHLPWAEGMTVVFFGFVAGMLLGWGRWAIPLSILTMLSIVFTLGAPIADLAEALRYETLFAAGGAGYVIVALAVTHLLGASGRRLAVGECMREFAAYLRAVAGLYDGDGDPATVYVRVVEQQAALSDHLQTARILVFSGHRSDVVMRLAAALIVLLDSLDAIVSSNADHAPSRLIAKAAPVALRVAALARLLASDLDRLALDLLAGQEGLSLPDRQDVLFAIAEETTRLNQSGGLDRRTLRAVRMTRSRFAWVANHLARLPSVLASRKAADAILDDVDLNAFVQPQSLSPAILRRHFHLAAPVFRHALRLAMSLGTGYALIALVPDLRHGNWILLTIAVILRASYSVTRQRRNDRLIGTAIGCVIAGILLWSAPAPVLLTVMLLAVGTAHAFGRVQYRVTSTAACVMAILSLHLLDPVEAPPVLARLLDTVIGTSIAYLFSRILPRWEHQDAPQMIAALLRSTARYADQCLQWGTSQQSYRLARKDLIESLGALSESAARMKGEPEVVRTMWPHYGRLLAASYTTAAQIVTIRLLIRNRRAELDPARCARLLDDTRRDLQPVLDPAVALPPDLPVDERIADAGAEAYEVLLLRCAEVHRAATDLRRLADAGLTDPG</sequence>
<dbReference type="PANTHER" id="PTHR30509:SF8">
    <property type="entry name" value="INNER MEMBRANE PROTEIN YCCS"/>
    <property type="match status" value="1"/>
</dbReference>
<feature type="transmembrane region" description="Helical" evidence="8">
    <location>
        <begin position="484"/>
        <end position="509"/>
    </location>
</feature>
<evidence type="ECO:0000256" key="1">
    <source>
        <dbReference type="ARBA" id="ARBA00004651"/>
    </source>
</evidence>
<evidence type="ECO:0000256" key="4">
    <source>
        <dbReference type="ARBA" id="ARBA00022989"/>
    </source>
</evidence>
<feature type="compositionally biased region" description="Basic and acidic residues" evidence="7">
    <location>
        <begin position="23"/>
        <end position="32"/>
    </location>
</feature>